<comment type="catalytic activity">
    <reaction evidence="4">
        <text>a 2'-deoxycytidine in DNA + S-adenosyl-L-methionine = a 5-methyl-2'-deoxycytidine in DNA + S-adenosyl-L-homocysteine + H(+)</text>
        <dbReference type="Rhea" id="RHEA:13681"/>
        <dbReference type="Rhea" id="RHEA-COMP:11369"/>
        <dbReference type="Rhea" id="RHEA-COMP:11370"/>
        <dbReference type="ChEBI" id="CHEBI:15378"/>
        <dbReference type="ChEBI" id="CHEBI:57856"/>
        <dbReference type="ChEBI" id="CHEBI:59789"/>
        <dbReference type="ChEBI" id="CHEBI:85452"/>
        <dbReference type="ChEBI" id="CHEBI:85454"/>
        <dbReference type="EC" id="2.1.1.37"/>
    </reaction>
</comment>
<protein>
    <recommendedName>
        <fullName evidence="8">DNA (cytosine-5-)-methyltransferase</fullName>
    </recommendedName>
</protein>
<evidence type="ECO:0000256" key="4">
    <source>
        <dbReference type="ARBA" id="ARBA00047422"/>
    </source>
</evidence>
<evidence type="ECO:0008006" key="8">
    <source>
        <dbReference type="Google" id="ProtNLM"/>
    </source>
</evidence>
<keyword evidence="2 5" id="KW-0808">Transferase</keyword>
<comment type="similarity">
    <text evidence="5">Belongs to the class I-like SAM-binding methyltransferase superfamily. C5-methyltransferase family.</text>
</comment>
<reference evidence="7" key="1">
    <citation type="journal article" date="2019" name="Int. J. Syst. Evol. Microbiol.">
        <title>The Global Catalogue of Microorganisms (GCM) 10K type strain sequencing project: providing services to taxonomists for standard genome sequencing and annotation.</title>
        <authorList>
            <consortium name="The Broad Institute Genomics Platform"/>
            <consortium name="The Broad Institute Genome Sequencing Center for Infectious Disease"/>
            <person name="Wu L."/>
            <person name="Ma J."/>
        </authorList>
    </citation>
    <scope>NUCLEOTIDE SEQUENCE [LARGE SCALE GENOMIC DNA]</scope>
    <source>
        <strain evidence="7">JCM 32105</strain>
    </source>
</reference>
<proteinExistence type="inferred from homology"/>
<dbReference type="Gene3D" id="3.40.50.150">
    <property type="entry name" value="Vaccinia Virus protein VP39"/>
    <property type="match status" value="1"/>
</dbReference>
<gene>
    <name evidence="6" type="ORF">GCM10023093_17710</name>
</gene>
<dbReference type="EMBL" id="BAABFA010000010">
    <property type="protein sequence ID" value="GAA4465477.1"/>
    <property type="molecule type" value="Genomic_DNA"/>
</dbReference>
<accession>A0ABP8NFH8</accession>
<name>A0ABP8NFH8_9BACT</name>
<dbReference type="RefSeq" id="WP_345081772.1">
    <property type="nucleotide sequence ID" value="NZ_BAABFA010000010.1"/>
</dbReference>
<evidence type="ECO:0000256" key="1">
    <source>
        <dbReference type="ARBA" id="ARBA00022603"/>
    </source>
</evidence>
<evidence type="ECO:0000256" key="5">
    <source>
        <dbReference type="PROSITE-ProRule" id="PRU01016"/>
    </source>
</evidence>
<evidence type="ECO:0000256" key="2">
    <source>
        <dbReference type="ARBA" id="ARBA00022679"/>
    </source>
</evidence>
<dbReference type="Proteomes" id="UP001500067">
    <property type="component" value="Unassembled WGS sequence"/>
</dbReference>
<evidence type="ECO:0000313" key="6">
    <source>
        <dbReference type="EMBL" id="GAA4465477.1"/>
    </source>
</evidence>
<keyword evidence="5" id="KW-0949">S-adenosyl-L-methionine</keyword>
<evidence type="ECO:0000256" key="3">
    <source>
        <dbReference type="ARBA" id="ARBA00022747"/>
    </source>
</evidence>
<feature type="active site" evidence="5">
    <location>
        <position position="83"/>
    </location>
</feature>
<evidence type="ECO:0000313" key="7">
    <source>
        <dbReference type="Proteomes" id="UP001500067"/>
    </source>
</evidence>
<keyword evidence="7" id="KW-1185">Reference proteome</keyword>
<dbReference type="PROSITE" id="PS51679">
    <property type="entry name" value="SAM_MT_C5"/>
    <property type="match status" value="1"/>
</dbReference>
<dbReference type="SUPFAM" id="SSF53335">
    <property type="entry name" value="S-adenosyl-L-methionine-dependent methyltransferases"/>
    <property type="match status" value="1"/>
</dbReference>
<dbReference type="InterPro" id="IPR029063">
    <property type="entry name" value="SAM-dependent_MTases_sf"/>
</dbReference>
<dbReference type="InterPro" id="IPR001525">
    <property type="entry name" value="C5_MeTfrase"/>
</dbReference>
<keyword evidence="3" id="KW-0680">Restriction system</keyword>
<keyword evidence="1 5" id="KW-0489">Methyltransferase</keyword>
<organism evidence="6 7">
    <name type="scientific">Nemorincola caseinilytica</name>
    <dbReference type="NCBI Taxonomy" id="2054315"/>
    <lineage>
        <taxon>Bacteria</taxon>
        <taxon>Pseudomonadati</taxon>
        <taxon>Bacteroidota</taxon>
        <taxon>Chitinophagia</taxon>
        <taxon>Chitinophagales</taxon>
        <taxon>Chitinophagaceae</taxon>
        <taxon>Nemorincola</taxon>
    </lineage>
</organism>
<dbReference type="Pfam" id="PF00145">
    <property type="entry name" value="DNA_methylase"/>
    <property type="match status" value="1"/>
</dbReference>
<comment type="caution">
    <text evidence="6">The sequence shown here is derived from an EMBL/GenBank/DDBJ whole genome shotgun (WGS) entry which is preliminary data.</text>
</comment>
<sequence length="299" mass="33846">MSLFAGAGGFDIGATDNGFVNAYACDWEENSQRFYMNNFPEVPFDLNDVRNVTLDRINKVRADRSLEPLVCGEIDVLSGGSPCVKLAACNTYDARHFAPENMLMFETLPKIVLDLQPKIAVFENSDRLCAKGNEPVLMEYIASIKNLLPNYWFQIKVVNAKRYGAFQSRSRSIVILVRKDVLKDVKIPLFPRRMPIDLSKQGVEFLLPHVVEFSAGQFKAKFKPAKGNLFCTLTAHVSQLVREENKKPRKIALHECRVITGMTDYDFTGIYPTGQYSLLGNMVMRQLTKELFGNFLNIL</sequence>